<proteinExistence type="predicted"/>
<comment type="caution">
    <text evidence="2">The sequence shown here is derived from an EMBL/GenBank/DDBJ whole genome shotgun (WGS) entry which is preliminary data.</text>
</comment>
<evidence type="ECO:0000259" key="1">
    <source>
        <dbReference type="PROSITE" id="PS50181"/>
    </source>
</evidence>
<dbReference type="EMBL" id="JAYKXP010000109">
    <property type="protein sequence ID" value="KAK7025975.1"/>
    <property type="molecule type" value="Genomic_DNA"/>
</dbReference>
<sequence>MAFLTRSSIERLPNELIFQVLTHLSFEDRFALITAIPAIYDAFYLPIIFPLLLANQGGHVYVFREAVAGIPAGSGILLGKPTINNGSIIVEACHPHQEQSSFVFGYQSKHIRRFLRMFFPTNAIEYNLILNWEQDCRGKISIVGDKMKGPYSTGKAVPKSNYHGWDSSKSFEDEVYIRKSLDAFIDSLAHEEGQLRSNTRKVIYLPSRDAKPQTFYEFELRDKALILPL</sequence>
<reference evidence="2 3" key="1">
    <citation type="submission" date="2024-01" db="EMBL/GenBank/DDBJ databases">
        <title>A draft genome for a cacao thread blight-causing isolate of Paramarasmius palmivorus.</title>
        <authorList>
            <person name="Baruah I.K."/>
            <person name="Bukari Y."/>
            <person name="Amoako-Attah I."/>
            <person name="Meinhardt L.W."/>
            <person name="Bailey B.A."/>
            <person name="Cohen S.P."/>
        </authorList>
    </citation>
    <scope>NUCLEOTIDE SEQUENCE [LARGE SCALE GENOMIC DNA]</scope>
    <source>
        <strain evidence="2 3">GH-12</strain>
    </source>
</reference>
<evidence type="ECO:0000313" key="3">
    <source>
        <dbReference type="Proteomes" id="UP001383192"/>
    </source>
</evidence>
<dbReference type="InterPro" id="IPR001810">
    <property type="entry name" value="F-box_dom"/>
</dbReference>
<feature type="domain" description="F-box" evidence="1">
    <location>
        <begin position="6"/>
        <end position="32"/>
    </location>
</feature>
<organism evidence="2 3">
    <name type="scientific">Paramarasmius palmivorus</name>
    <dbReference type="NCBI Taxonomy" id="297713"/>
    <lineage>
        <taxon>Eukaryota</taxon>
        <taxon>Fungi</taxon>
        <taxon>Dikarya</taxon>
        <taxon>Basidiomycota</taxon>
        <taxon>Agaricomycotina</taxon>
        <taxon>Agaricomycetes</taxon>
        <taxon>Agaricomycetidae</taxon>
        <taxon>Agaricales</taxon>
        <taxon>Marasmiineae</taxon>
        <taxon>Marasmiaceae</taxon>
        <taxon>Paramarasmius</taxon>
    </lineage>
</organism>
<name>A0AAW0BIX4_9AGAR</name>
<dbReference type="Proteomes" id="UP001383192">
    <property type="component" value="Unassembled WGS sequence"/>
</dbReference>
<keyword evidence="3" id="KW-1185">Reference proteome</keyword>
<protein>
    <recommendedName>
        <fullName evidence="1">F-box domain-containing protein</fullName>
    </recommendedName>
</protein>
<evidence type="ECO:0000313" key="2">
    <source>
        <dbReference type="EMBL" id="KAK7025975.1"/>
    </source>
</evidence>
<accession>A0AAW0BIX4</accession>
<dbReference type="AlphaFoldDB" id="A0AAW0BIX4"/>
<dbReference type="PROSITE" id="PS50181">
    <property type="entry name" value="FBOX"/>
    <property type="match status" value="1"/>
</dbReference>
<gene>
    <name evidence="2" type="ORF">VNI00_015805</name>
</gene>